<dbReference type="Proteomes" id="UP001597460">
    <property type="component" value="Unassembled WGS sequence"/>
</dbReference>
<name>A0ABW5JLE8_9BACT</name>
<dbReference type="EMBL" id="JBHULI010000024">
    <property type="protein sequence ID" value="MFD2532227.1"/>
    <property type="molecule type" value="Genomic_DNA"/>
</dbReference>
<comment type="caution">
    <text evidence="1">The sequence shown here is derived from an EMBL/GenBank/DDBJ whole genome shotgun (WGS) entry which is preliminary data.</text>
</comment>
<organism evidence="1 2">
    <name type="scientific">Gracilimonas halophila</name>
    <dbReference type="NCBI Taxonomy" id="1834464"/>
    <lineage>
        <taxon>Bacteria</taxon>
        <taxon>Pseudomonadati</taxon>
        <taxon>Balneolota</taxon>
        <taxon>Balneolia</taxon>
        <taxon>Balneolales</taxon>
        <taxon>Balneolaceae</taxon>
        <taxon>Gracilimonas</taxon>
    </lineage>
</organism>
<accession>A0ABW5JLE8</accession>
<keyword evidence="2" id="KW-1185">Reference proteome</keyword>
<dbReference type="Gene3D" id="2.40.160.60">
    <property type="entry name" value="Outer membrane protein transport protein (OMPP1/FadL/TodX)"/>
    <property type="match status" value="1"/>
</dbReference>
<sequence length="328" mass="36219">MPELLAQNGGFAGASTRLGYSARGMAMSNAMSAVTSEGAFPYYNPAQSALLLGSKQTDLTVGALKYDRVFQSTGIQLPLPPSAGLAINIIRTGVNDIDARTSSGYPLDRFDASEYQISGNFGLRLTEKFYGGIGLKFSIANYHPRLDNSTSFGVDIGFLYQTDANMNLSLTIKDLLANYSWNTQNLYNLSQAQDVINEFPTRIITGIAYQENDFTLSADAELQIYNSEIENTELVVLDGNPVYTSTTEEVQTSSVQFRLGGSWQAHERFTLRGGWQLPDFGQIESWALSSGFSLHLPFDVFSPSVDYSFVMEPYRISNMHVFSLRLNL</sequence>
<protein>
    <recommendedName>
        <fullName evidence="3">PorV/PorQ family protein</fullName>
    </recommendedName>
</protein>
<gene>
    <name evidence="1" type="ORF">ACFSVN_07195</name>
</gene>
<dbReference type="RefSeq" id="WP_390300487.1">
    <property type="nucleotide sequence ID" value="NZ_JBHULI010000024.1"/>
</dbReference>
<evidence type="ECO:0000313" key="2">
    <source>
        <dbReference type="Proteomes" id="UP001597460"/>
    </source>
</evidence>
<reference evidence="2" key="1">
    <citation type="journal article" date="2019" name="Int. J. Syst. Evol. Microbiol.">
        <title>The Global Catalogue of Microorganisms (GCM) 10K type strain sequencing project: providing services to taxonomists for standard genome sequencing and annotation.</title>
        <authorList>
            <consortium name="The Broad Institute Genomics Platform"/>
            <consortium name="The Broad Institute Genome Sequencing Center for Infectious Disease"/>
            <person name="Wu L."/>
            <person name="Ma J."/>
        </authorList>
    </citation>
    <scope>NUCLEOTIDE SEQUENCE [LARGE SCALE GENOMIC DNA]</scope>
    <source>
        <strain evidence="2">KCTC 52042</strain>
    </source>
</reference>
<evidence type="ECO:0000313" key="1">
    <source>
        <dbReference type="EMBL" id="MFD2532227.1"/>
    </source>
</evidence>
<proteinExistence type="predicted"/>
<evidence type="ECO:0008006" key="3">
    <source>
        <dbReference type="Google" id="ProtNLM"/>
    </source>
</evidence>
<dbReference type="SUPFAM" id="SSF56935">
    <property type="entry name" value="Porins"/>
    <property type="match status" value="1"/>
</dbReference>